<dbReference type="InterPro" id="IPR040676">
    <property type="entry name" value="DUF5641"/>
</dbReference>
<accession>A0AAU9URS9</accession>
<evidence type="ECO:0000259" key="4">
    <source>
        <dbReference type="PROSITE" id="PS50994"/>
    </source>
</evidence>
<dbReference type="Pfam" id="PF00665">
    <property type="entry name" value="rve"/>
    <property type="match status" value="1"/>
</dbReference>
<keyword evidence="1" id="KW-0378">Hydrolase</keyword>
<evidence type="ECO:0000256" key="2">
    <source>
        <dbReference type="SAM" id="MobiDB-lite"/>
    </source>
</evidence>
<dbReference type="GO" id="GO:0042575">
    <property type="term" value="C:DNA polymerase complex"/>
    <property type="evidence" value="ECO:0007669"/>
    <property type="project" value="UniProtKB-ARBA"/>
</dbReference>
<dbReference type="InterPro" id="IPR001995">
    <property type="entry name" value="Peptidase_A2_cat"/>
</dbReference>
<feature type="region of interest" description="Disordered" evidence="2">
    <location>
        <begin position="1382"/>
        <end position="1401"/>
    </location>
</feature>
<dbReference type="PANTHER" id="PTHR47331">
    <property type="entry name" value="PHD-TYPE DOMAIN-CONTAINING PROTEIN"/>
    <property type="match status" value="1"/>
</dbReference>
<feature type="domain" description="Peptidase A2" evidence="3">
    <location>
        <begin position="116"/>
        <end position="153"/>
    </location>
</feature>
<evidence type="ECO:0000313" key="6">
    <source>
        <dbReference type="Proteomes" id="UP001153954"/>
    </source>
</evidence>
<dbReference type="PROSITE" id="PS50175">
    <property type="entry name" value="ASP_PROT_RETROV"/>
    <property type="match status" value="1"/>
</dbReference>
<protein>
    <recommendedName>
        <fullName evidence="7">Endonuclease</fullName>
    </recommendedName>
</protein>
<dbReference type="InterPro" id="IPR043502">
    <property type="entry name" value="DNA/RNA_pol_sf"/>
</dbReference>
<dbReference type="InterPro" id="IPR036397">
    <property type="entry name" value="RNaseH_sf"/>
</dbReference>
<dbReference type="SUPFAM" id="SSF53098">
    <property type="entry name" value="Ribonuclease H-like"/>
    <property type="match status" value="1"/>
</dbReference>
<dbReference type="Pfam" id="PF00078">
    <property type="entry name" value="RVT_1"/>
    <property type="match status" value="1"/>
</dbReference>
<dbReference type="GO" id="GO:0004190">
    <property type="term" value="F:aspartic-type endopeptidase activity"/>
    <property type="evidence" value="ECO:0007669"/>
    <property type="project" value="InterPro"/>
</dbReference>
<dbReference type="Gene3D" id="3.30.420.10">
    <property type="entry name" value="Ribonuclease H-like superfamily/Ribonuclease H"/>
    <property type="match status" value="1"/>
</dbReference>
<dbReference type="InterPro" id="IPR008042">
    <property type="entry name" value="Retrotrans_Pao"/>
</dbReference>
<comment type="caution">
    <text evidence="5">The sequence shown here is derived from an EMBL/GenBank/DDBJ whole genome shotgun (WGS) entry which is preliminary data.</text>
</comment>
<dbReference type="GO" id="GO:0003676">
    <property type="term" value="F:nucleic acid binding"/>
    <property type="evidence" value="ECO:0007669"/>
    <property type="project" value="InterPro"/>
</dbReference>
<dbReference type="EMBL" id="CAKOGL010000024">
    <property type="protein sequence ID" value="CAH2101847.1"/>
    <property type="molecule type" value="Genomic_DNA"/>
</dbReference>
<reference evidence="5" key="1">
    <citation type="submission" date="2022-03" db="EMBL/GenBank/DDBJ databases">
        <authorList>
            <person name="Tunstrom K."/>
        </authorList>
    </citation>
    <scope>NUCLEOTIDE SEQUENCE</scope>
</reference>
<evidence type="ECO:0000313" key="5">
    <source>
        <dbReference type="EMBL" id="CAH2101847.1"/>
    </source>
</evidence>
<dbReference type="GO" id="GO:0071897">
    <property type="term" value="P:DNA biosynthetic process"/>
    <property type="evidence" value="ECO:0007669"/>
    <property type="project" value="UniProtKB-ARBA"/>
</dbReference>
<evidence type="ECO:0000259" key="3">
    <source>
        <dbReference type="PROSITE" id="PS50175"/>
    </source>
</evidence>
<dbReference type="Pfam" id="PF18701">
    <property type="entry name" value="DUF5641"/>
    <property type="match status" value="1"/>
</dbReference>
<dbReference type="PANTHER" id="PTHR47331:SF1">
    <property type="entry name" value="GAG-LIKE PROTEIN"/>
    <property type="match status" value="1"/>
</dbReference>
<dbReference type="GO" id="GO:0015074">
    <property type="term" value="P:DNA integration"/>
    <property type="evidence" value="ECO:0007669"/>
    <property type="project" value="InterPro"/>
</dbReference>
<proteinExistence type="predicted"/>
<feature type="domain" description="Integrase catalytic" evidence="4">
    <location>
        <begin position="1070"/>
        <end position="1263"/>
    </location>
</feature>
<dbReference type="InterPro" id="IPR041588">
    <property type="entry name" value="Integrase_H2C2"/>
</dbReference>
<dbReference type="InterPro" id="IPR021109">
    <property type="entry name" value="Peptidase_aspartic_dom_sf"/>
</dbReference>
<dbReference type="SUPFAM" id="SSF56672">
    <property type="entry name" value="DNA/RNA polymerases"/>
    <property type="match status" value="1"/>
</dbReference>
<dbReference type="InterPro" id="IPR000477">
    <property type="entry name" value="RT_dom"/>
</dbReference>
<name>A0AAU9URS9_EUPED</name>
<evidence type="ECO:0008006" key="7">
    <source>
        <dbReference type="Google" id="ProtNLM"/>
    </source>
</evidence>
<dbReference type="Pfam" id="PF17921">
    <property type="entry name" value="Integrase_H2C2"/>
    <property type="match status" value="1"/>
</dbReference>
<dbReference type="InterPro" id="IPR012337">
    <property type="entry name" value="RNaseH-like_sf"/>
</dbReference>
<dbReference type="InterPro" id="IPR001584">
    <property type="entry name" value="Integrase_cat-core"/>
</dbReference>
<dbReference type="Proteomes" id="UP001153954">
    <property type="component" value="Unassembled WGS sequence"/>
</dbReference>
<evidence type="ECO:0000256" key="1">
    <source>
        <dbReference type="ARBA" id="ARBA00022801"/>
    </source>
</evidence>
<dbReference type="Pfam" id="PF05380">
    <property type="entry name" value="Peptidase_A17"/>
    <property type="match status" value="1"/>
</dbReference>
<feature type="compositionally biased region" description="Polar residues" evidence="2">
    <location>
        <begin position="1383"/>
        <end position="1393"/>
    </location>
</feature>
<dbReference type="PROSITE" id="PS50994">
    <property type="entry name" value="INTEGRASE"/>
    <property type="match status" value="1"/>
</dbReference>
<dbReference type="Gene3D" id="1.10.340.70">
    <property type="match status" value="1"/>
</dbReference>
<organism evidence="5 6">
    <name type="scientific">Euphydryas editha</name>
    <name type="common">Edith's checkerspot</name>
    <dbReference type="NCBI Taxonomy" id="104508"/>
    <lineage>
        <taxon>Eukaryota</taxon>
        <taxon>Metazoa</taxon>
        <taxon>Ecdysozoa</taxon>
        <taxon>Arthropoda</taxon>
        <taxon>Hexapoda</taxon>
        <taxon>Insecta</taxon>
        <taxon>Pterygota</taxon>
        <taxon>Neoptera</taxon>
        <taxon>Endopterygota</taxon>
        <taxon>Lepidoptera</taxon>
        <taxon>Glossata</taxon>
        <taxon>Ditrysia</taxon>
        <taxon>Papilionoidea</taxon>
        <taxon>Nymphalidae</taxon>
        <taxon>Nymphalinae</taxon>
        <taxon>Euphydryas</taxon>
    </lineage>
</organism>
<dbReference type="GO" id="GO:0006508">
    <property type="term" value="P:proteolysis"/>
    <property type="evidence" value="ECO:0007669"/>
    <property type="project" value="InterPro"/>
</dbReference>
<gene>
    <name evidence="5" type="ORF">EEDITHA_LOCUS16560</name>
</gene>
<sequence length="1531" mass="176659">MSIETDKHVSTLLRNQMCSFNALERAVSKIKLQNLKESWQLQDQLKVLQTKWEPIDKNHWELSYLLQGSEVEYEAKFDYWEKVYDELKENINRKIFETSHYEKTTVRNREGDYVTMRALLDQGSQVTLITENAAQRLNLPRHKMKAAVTGVGSIMGTSRGMIKLECKSIHSEYTFQTEALVMHKLINNLPNSTFDAKNWPHLDNIKLADPDFNISGPIDLLLGADIYSNVIIEGVLKHNNNTLVAQQTKLGWILCGATKQFNCLVTLTQLETLSQFWETEEIPSESEPSANDEYCEKYYTETTERLSSGRYVVKMPMKNNFEQNLGDSKQQAIAQFLHLEKKMARQEHFATLYKQFIHDYIQLGHMKPATTNESLVQAYLPHHAVIRESSISTKLRTVFNASMKTNSGYSLNDLMEKGPNLQKDILSLIIKWRSYKYVITADIEKMYRQILIHQDQQSLQKIIWRESTKEPLREMQLCTLTYGTKAAPFIAMRTLQQLAKDEGNAFPLARKALQQECYMDDVITGGDTIETTKLLQQELYELLKKGGFILRKWATNEPSVLENVQDTEKRHRNDYNFKQQEFSKTLGLSWNDSTDTFHFICETPHNKKNETYTKRRLLSEISKIYDPLGWLSPITIQAKLIFQKLWSGNYQNIDWDSNVPNDIADEWIKIKTDLPSINNISLQRWMRNENNRTIELQAFCDASEQAYAGVIYSRTTSPTGAYVTTLLAAKTKVAPLKKKITIPRLELCAAVLLTKLMEKITKVLTDYDLRISCWTDSKVVLAWLQSKQSKFEKYITNRTAFITNIVPAINWGYVKSNENPADCATRGLSPTKLGNFPLWREGPQWLKDQEKQALLFTTTYTINEGLITKCYVTEPASNKNELINSLFERYSDIDRITRILAWVIRFTDVLHNKQVINKCNELNLYEIRQARIKIYKAIQEDSFEKEITSLKERGKLPNRSTILKLHPFLDSDGVLRVGGRLEHSNLPENTKHPILIPGTGRLTQLIIEKAHQRTLHGGARLTLAYTRNSYWIVSGNRAVKKILRQCIRCRRYAINKTEQLMGSLPKERITPSRPFSHTGVDFTGHVDVKINKGRGIKTCKGYIAIFICMCTKAVHIELVSDLSTQTFIAALKRMCARRGTPKHIYSDNGTNFVGAAKLLNEEFRQYKTMLSSEFFKEINDLQIQWHFNAPSWPSAGGLWEAAVRSMKNHLKRVIGQQKLTYEQFSTLLTQIEACMNSRPLSPLSEDVEDLDYLTPGHFLTGGPTLSLPLNDPEDTRTLDYRNNWKLIELMRRHYWDRWSKEYLHLLQNRSKWQQTKDNIQKGQLVLVKENNLPPAKWAMGRVVELHPGSDDLVRVVTLKTQNGVLKRPITKLAPLPVNEVRESTTSQKLSPETETCEKSRTTRKSIKSVNSLLLVLLVAFTTLPYGRAIPAQHFKITPLTDDHPIYFDPAGNIQLIHDEWKLLVYYNLTTFWQSTKKVEGFVNHLALICATMPNEQCRATTQQLKFEMPMTFLLLTHQMICCRRTRIQTLY</sequence>
<dbReference type="Gene3D" id="2.40.70.10">
    <property type="entry name" value="Acid Proteases"/>
    <property type="match status" value="1"/>
</dbReference>
<keyword evidence="6" id="KW-1185">Reference proteome</keyword>